<accession>Q2QTX0</accession>
<proteinExistence type="predicted"/>
<name>Q2QTX0_ORYSJ</name>
<sequence>MAPTDGFAQPLRLQPAGFRACGRLCLLLLATRQLATALQLEASSSCDLRRRRLLQPPPVASDSSHPKHPQPYPHLTCVSVKCGKWATGLGHYYRIGTTC</sequence>
<protein>
    <recommendedName>
        <fullName evidence="3">Secreted protein</fullName>
    </recommendedName>
</protein>
<gene>
    <name evidence="2" type="ordered locus">LOC_Os12g18240</name>
</gene>
<feature type="chain" id="PRO_5004214419" description="Secreted protein" evidence="1">
    <location>
        <begin position="38"/>
        <end position="99"/>
    </location>
</feature>
<reference evidence="2" key="2">
    <citation type="submission" date="2005-04" db="EMBL/GenBank/DDBJ databases">
        <authorList>
            <person name="Buell C.R."/>
            <person name="Wing R.A."/>
            <person name="McCombie W.A."/>
            <person name="Ouyang S."/>
        </authorList>
    </citation>
    <scope>NUCLEOTIDE SEQUENCE</scope>
</reference>
<evidence type="ECO:0000256" key="1">
    <source>
        <dbReference type="SAM" id="SignalP"/>
    </source>
</evidence>
<evidence type="ECO:0008006" key="3">
    <source>
        <dbReference type="Google" id="ProtNLM"/>
    </source>
</evidence>
<organism evidence="2">
    <name type="scientific">Oryza sativa subsp. japonica</name>
    <name type="common">Rice</name>
    <dbReference type="NCBI Taxonomy" id="39947"/>
    <lineage>
        <taxon>Eukaryota</taxon>
        <taxon>Viridiplantae</taxon>
        <taxon>Streptophyta</taxon>
        <taxon>Embryophyta</taxon>
        <taxon>Tracheophyta</taxon>
        <taxon>Spermatophyta</taxon>
        <taxon>Magnoliopsida</taxon>
        <taxon>Liliopsida</taxon>
        <taxon>Poales</taxon>
        <taxon>Poaceae</taxon>
        <taxon>BOP clade</taxon>
        <taxon>Oryzoideae</taxon>
        <taxon>Oryzeae</taxon>
        <taxon>Oryzinae</taxon>
        <taxon>Oryza</taxon>
        <taxon>Oryza sativa</taxon>
    </lineage>
</organism>
<evidence type="ECO:0000313" key="2">
    <source>
        <dbReference type="EMBL" id="ABA97123.1"/>
    </source>
</evidence>
<dbReference type="AlphaFoldDB" id="Q2QTX0"/>
<reference evidence="2" key="1">
    <citation type="journal article" date="2005" name="BMC Biol.">
        <title>The sequence of rice chromosomes 11 and 12, rich in disease resistance genes and recent gene duplications.</title>
        <authorList>
            <consortium name="The rice chromosomes 11 and 12 sequencing consortia"/>
        </authorList>
    </citation>
    <scope>NUCLEOTIDE SEQUENCE [LARGE SCALE GENOMIC DNA]</scope>
</reference>
<dbReference type="EMBL" id="DP000011">
    <property type="protein sequence ID" value="ABA97123.1"/>
    <property type="molecule type" value="Genomic_DNA"/>
</dbReference>
<reference evidence="2" key="3">
    <citation type="submission" date="2006-01" db="EMBL/GenBank/DDBJ databases">
        <authorList>
            <person name="Buell R."/>
        </authorList>
    </citation>
    <scope>NUCLEOTIDE SEQUENCE</scope>
</reference>
<feature type="signal peptide" evidence="1">
    <location>
        <begin position="1"/>
        <end position="37"/>
    </location>
</feature>
<keyword evidence="1" id="KW-0732">Signal</keyword>